<dbReference type="AlphaFoldDB" id="A0D5R4"/>
<dbReference type="SUPFAM" id="SSF54001">
    <property type="entry name" value="Cysteine proteinases"/>
    <property type="match status" value="1"/>
</dbReference>
<accession>A0D5R4</accession>
<name>A0D5R4_PARTE</name>
<dbReference type="STRING" id="5888.A0D5R4"/>
<proteinExistence type="predicted"/>
<dbReference type="PROSITE" id="PS00139">
    <property type="entry name" value="THIOL_PROTEASE_CYS"/>
    <property type="match status" value="1"/>
</dbReference>
<dbReference type="Pfam" id="PF00112">
    <property type="entry name" value="Peptidase_C1"/>
    <property type="match status" value="1"/>
</dbReference>
<dbReference type="HOGENOM" id="CLU_1910718_0_0_1"/>
<dbReference type="GO" id="GO:0006508">
    <property type="term" value="P:proteolysis"/>
    <property type="evidence" value="ECO:0007669"/>
    <property type="project" value="InterPro"/>
</dbReference>
<dbReference type="InterPro" id="IPR038765">
    <property type="entry name" value="Papain-like_cys_pep_sf"/>
</dbReference>
<keyword evidence="3" id="KW-1185">Reference proteome</keyword>
<sequence length="133" mass="15051">MRVLNLKEFLILEIIAWKTILRLRRNPQILSVCFKLSSGYGTQFKIRTWIRNFHFENELIADLTLEEFQTSYLTLKLKAPERKNIKSASGLSLPDSVDSKDGLTVKNQGSCGSCWAFAAAAALEAGFHQSQKE</sequence>
<dbReference type="InterPro" id="IPR000169">
    <property type="entry name" value="Pept_cys_AS"/>
</dbReference>
<dbReference type="EMBL" id="CT868307">
    <property type="protein sequence ID" value="CAK78381.1"/>
    <property type="molecule type" value="Genomic_DNA"/>
</dbReference>
<dbReference type="RefSeq" id="XP_001445778.1">
    <property type="nucleotide sequence ID" value="XM_001445741.1"/>
</dbReference>
<dbReference type="KEGG" id="ptm:GSPATT00013811001"/>
<dbReference type="InParanoid" id="A0D5R4"/>
<protein>
    <recommendedName>
        <fullName evidence="1">Peptidase C1A papain C-terminal domain-containing protein</fullName>
    </recommendedName>
</protein>
<organism evidence="2 3">
    <name type="scientific">Paramecium tetraurelia</name>
    <dbReference type="NCBI Taxonomy" id="5888"/>
    <lineage>
        <taxon>Eukaryota</taxon>
        <taxon>Sar</taxon>
        <taxon>Alveolata</taxon>
        <taxon>Ciliophora</taxon>
        <taxon>Intramacronucleata</taxon>
        <taxon>Oligohymenophorea</taxon>
        <taxon>Peniculida</taxon>
        <taxon>Parameciidae</taxon>
        <taxon>Paramecium</taxon>
    </lineage>
</organism>
<reference evidence="2 3" key="1">
    <citation type="journal article" date="2006" name="Nature">
        <title>Global trends of whole-genome duplications revealed by the ciliate Paramecium tetraurelia.</title>
        <authorList>
            <consortium name="Genoscope"/>
            <person name="Aury J.-M."/>
            <person name="Jaillon O."/>
            <person name="Duret L."/>
            <person name="Noel B."/>
            <person name="Jubin C."/>
            <person name="Porcel B.M."/>
            <person name="Segurens B."/>
            <person name="Daubin V."/>
            <person name="Anthouard V."/>
            <person name="Aiach N."/>
            <person name="Arnaiz O."/>
            <person name="Billaut A."/>
            <person name="Beisson J."/>
            <person name="Blanc I."/>
            <person name="Bouhouche K."/>
            <person name="Camara F."/>
            <person name="Duharcourt S."/>
            <person name="Guigo R."/>
            <person name="Gogendeau D."/>
            <person name="Katinka M."/>
            <person name="Keller A.-M."/>
            <person name="Kissmehl R."/>
            <person name="Klotz C."/>
            <person name="Koll F."/>
            <person name="Le Moue A."/>
            <person name="Lepere C."/>
            <person name="Malinsky S."/>
            <person name="Nowacki M."/>
            <person name="Nowak J.K."/>
            <person name="Plattner H."/>
            <person name="Poulain J."/>
            <person name="Ruiz F."/>
            <person name="Serrano V."/>
            <person name="Zagulski M."/>
            <person name="Dessen P."/>
            <person name="Betermier M."/>
            <person name="Weissenbach J."/>
            <person name="Scarpelli C."/>
            <person name="Schachter V."/>
            <person name="Sperling L."/>
            <person name="Meyer E."/>
            <person name="Cohen J."/>
            <person name="Wincker P."/>
        </authorList>
    </citation>
    <scope>NUCLEOTIDE SEQUENCE [LARGE SCALE GENOMIC DNA]</scope>
    <source>
        <strain evidence="2 3">Stock d4-2</strain>
    </source>
</reference>
<dbReference type="GO" id="GO:0008234">
    <property type="term" value="F:cysteine-type peptidase activity"/>
    <property type="evidence" value="ECO:0007669"/>
    <property type="project" value="InterPro"/>
</dbReference>
<feature type="domain" description="Peptidase C1A papain C-terminal" evidence="1">
    <location>
        <begin position="93"/>
        <end position="131"/>
    </location>
</feature>
<evidence type="ECO:0000259" key="1">
    <source>
        <dbReference type="Pfam" id="PF00112"/>
    </source>
</evidence>
<gene>
    <name evidence="2" type="ORF">GSPATT00013811001</name>
</gene>
<dbReference type="InterPro" id="IPR000668">
    <property type="entry name" value="Peptidase_C1A_C"/>
</dbReference>
<evidence type="ECO:0000313" key="2">
    <source>
        <dbReference type="EMBL" id="CAK78381.1"/>
    </source>
</evidence>
<evidence type="ECO:0000313" key="3">
    <source>
        <dbReference type="Proteomes" id="UP000000600"/>
    </source>
</evidence>
<dbReference type="Gene3D" id="3.90.70.10">
    <property type="entry name" value="Cysteine proteinases"/>
    <property type="match status" value="1"/>
</dbReference>
<dbReference type="GeneID" id="5031562"/>
<dbReference type="Proteomes" id="UP000000600">
    <property type="component" value="Unassembled WGS sequence"/>
</dbReference>